<dbReference type="InterPro" id="IPR043128">
    <property type="entry name" value="Rev_trsase/Diguanyl_cyclase"/>
</dbReference>
<keyword evidence="3" id="KW-1185">Reference proteome</keyword>
<dbReference type="SUPFAM" id="SSF55073">
    <property type="entry name" value="Nucleotide cyclase"/>
    <property type="match status" value="1"/>
</dbReference>
<dbReference type="SMART" id="SM00267">
    <property type="entry name" value="GGDEF"/>
    <property type="match status" value="1"/>
</dbReference>
<proteinExistence type="predicted"/>
<dbReference type="AlphaFoldDB" id="A0A7Y9DMS8"/>
<name>A0A7Y9DMS8_9ACTN</name>
<dbReference type="InterPro" id="IPR029787">
    <property type="entry name" value="Nucleotide_cyclase"/>
</dbReference>
<accession>A0A7Y9DMS8</accession>
<dbReference type="InterPro" id="IPR000160">
    <property type="entry name" value="GGDEF_dom"/>
</dbReference>
<reference evidence="2 3" key="1">
    <citation type="submission" date="2020-07" db="EMBL/GenBank/DDBJ databases">
        <title>Sequencing the genomes of 1000 actinobacteria strains.</title>
        <authorList>
            <person name="Klenk H.-P."/>
        </authorList>
    </citation>
    <scope>NUCLEOTIDE SEQUENCE [LARGE SCALE GENOMIC DNA]</scope>
    <source>
        <strain evidence="2 3">DSM 7487</strain>
    </source>
</reference>
<organism evidence="2 3">
    <name type="scientific">Kineococcus aurantiacus</name>
    <dbReference type="NCBI Taxonomy" id="37633"/>
    <lineage>
        <taxon>Bacteria</taxon>
        <taxon>Bacillati</taxon>
        <taxon>Actinomycetota</taxon>
        <taxon>Actinomycetes</taxon>
        <taxon>Kineosporiales</taxon>
        <taxon>Kineosporiaceae</taxon>
        <taxon>Kineococcus</taxon>
    </lineage>
</organism>
<evidence type="ECO:0000313" key="3">
    <source>
        <dbReference type="Proteomes" id="UP000521922"/>
    </source>
</evidence>
<dbReference type="RefSeq" id="WP_179753028.1">
    <property type="nucleotide sequence ID" value="NZ_BAAAGN010000010.1"/>
</dbReference>
<sequence>MTPAGADWRALASHVPATVLLSGTTVLWASADLRRLVLADSSSLVGSDVLDLLVERDRRRARSALAEALRRPGERLGPLRVRPLARPRLRVEVVARAQAGDHLVLAAWDVSARVAAERELRHRAAHDVLTGLPNRALLADRWERSRARARTDPGLRTFVLLCDVDGLKEVNDGYGHRAGDALLVQVAHRLAAEVRPGDTVARLGGDEFVVLVDAVPAAHVEDLARRLRRTLLQAQEGVRARLSVGWAADDRTRTTEAVLAEADERMYEDKRAHRGVSDGWP</sequence>
<protein>
    <submittedName>
        <fullName evidence="2">Diguanylate cyclase (GGDEF)-like protein</fullName>
    </submittedName>
</protein>
<dbReference type="PROSITE" id="PS50887">
    <property type="entry name" value="GGDEF"/>
    <property type="match status" value="1"/>
</dbReference>
<dbReference type="PANTHER" id="PTHR44757">
    <property type="entry name" value="DIGUANYLATE CYCLASE DGCP"/>
    <property type="match status" value="1"/>
</dbReference>
<dbReference type="InterPro" id="IPR035965">
    <property type="entry name" value="PAS-like_dom_sf"/>
</dbReference>
<evidence type="ECO:0000313" key="2">
    <source>
        <dbReference type="EMBL" id="NYD23356.1"/>
    </source>
</evidence>
<dbReference type="NCBIfam" id="TIGR00254">
    <property type="entry name" value="GGDEF"/>
    <property type="match status" value="1"/>
</dbReference>
<feature type="domain" description="GGDEF" evidence="1">
    <location>
        <begin position="155"/>
        <end position="281"/>
    </location>
</feature>
<dbReference type="SUPFAM" id="SSF55785">
    <property type="entry name" value="PYP-like sensor domain (PAS domain)"/>
    <property type="match status" value="1"/>
</dbReference>
<dbReference type="EMBL" id="JACCBB010000001">
    <property type="protein sequence ID" value="NYD23356.1"/>
    <property type="molecule type" value="Genomic_DNA"/>
</dbReference>
<evidence type="ECO:0000259" key="1">
    <source>
        <dbReference type="PROSITE" id="PS50887"/>
    </source>
</evidence>
<dbReference type="InterPro" id="IPR052155">
    <property type="entry name" value="Biofilm_reg_signaling"/>
</dbReference>
<dbReference type="Gene3D" id="3.30.70.270">
    <property type="match status" value="1"/>
</dbReference>
<dbReference type="Proteomes" id="UP000521922">
    <property type="component" value="Unassembled WGS sequence"/>
</dbReference>
<comment type="caution">
    <text evidence="2">The sequence shown here is derived from an EMBL/GenBank/DDBJ whole genome shotgun (WGS) entry which is preliminary data.</text>
</comment>
<gene>
    <name evidence="2" type="ORF">BJ968_002896</name>
</gene>
<dbReference type="PANTHER" id="PTHR44757:SF2">
    <property type="entry name" value="BIOFILM ARCHITECTURE MAINTENANCE PROTEIN MBAA"/>
    <property type="match status" value="1"/>
</dbReference>
<dbReference type="Pfam" id="PF00990">
    <property type="entry name" value="GGDEF"/>
    <property type="match status" value="1"/>
</dbReference>
<dbReference type="CDD" id="cd01949">
    <property type="entry name" value="GGDEF"/>
    <property type="match status" value="1"/>
</dbReference>